<evidence type="ECO:0008006" key="3">
    <source>
        <dbReference type="Google" id="ProtNLM"/>
    </source>
</evidence>
<keyword evidence="2" id="KW-1185">Reference proteome</keyword>
<dbReference type="PANTHER" id="PTHR12126">
    <property type="entry name" value="NADH-UBIQUINONE OXIDOREDUCTASE 39 KDA SUBUNIT-RELATED"/>
    <property type="match status" value="1"/>
</dbReference>
<gene>
    <name evidence="1" type="ORF">KABA2_07S05918</name>
</gene>
<dbReference type="RefSeq" id="XP_041407696.1">
    <property type="nucleotide sequence ID" value="XM_041551762.1"/>
</dbReference>
<dbReference type="InterPro" id="IPR036291">
    <property type="entry name" value="NAD(P)-bd_dom_sf"/>
</dbReference>
<dbReference type="AlphaFoldDB" id="A0A8H2VI21"/>
<dbReference type="GO" id="GO:0044877">
    <property type="term" value="F:protein-containing complex binding"/>
    <property type="evidence" value="ECO:0007669"/>
    <property type="project" value="TreeGrafter"/>
</dbReference>
<sequence>MTMTIQKLVVFGGNGFLGKRICQQAVLKGMQVTGISRSGKPPVPLTNSDKHWINEVSWKSADIFNPDSYGLYLKDRPNVVNTIGILLENENYKKELKNGFSLPSLFKRAPNPLLYPRNSELRLKSNTNFTYERMNTKSMMILADTFKLILEKNEVQSALRPSLTYISADKGFLVVPQEYIHSKRIAELYLLDMTKNMTNPFRPIIIRPGFMFDELNTTQFNDVRTVLHDGLEVLNCANKLILRNQFQIVNDIIRPTISTQQVGRSLVDKLNDQRYSGILTLEEMLDR</sequence>
<dbReference type="SUPFAM" id="SSF51735">
    <property type="entry name" value="NAD(P)-binding Rossmann-fold domains"/>
    <property type="match status" value="1"/>
</dbReference>
<proteinExistence type="predicted"/>
<evidence type="ECO:0000313" key="2">
    <source>
        <dbReference type="Proteomes" id="UP000644660"/>
    </source>
</evidence>
<protein>
    <recommendedName>
        <fullName evidence="3">NAD-dependent epimerase/dehydratase domain-containing protein</fullName>
    </recommendedName>
</protein>
<comment type="caution">
    <text evidence="1">The sequence shown here is derived from an EMBL/GenBank/DDBJ whole genome shotgun (WGS) entry which is preliminary data.</text>
</comment>
<dbReference type="GO" id="GO:0005739">
    <property type="term" value="C:mitochondrion"/>
    <property type="evidence" value="ECO:0007669"/>
    <property type="project" value="TreeGrafter"/>
</dbReference>
<name>A0A8H2VI21_9SACH</name>
<dbReference type="GeneID" id="64858913"/>
<dbReference type="InterPro" id="IPR051207">
    <property type="entry name" value="ComplexI_NDUFA9_subunit"/>
</dbReference>
<reference evidence="1 2" key="1">
    <citation type="submission" date="2020-05" db="EMBL/GenBank/DDBJ databases">
        <authorList>
            <person name="Casaregola S."/>
            <person name="Devillers H."/>
            <person name="Grondin C."/>
        </authorList>
    </citation>
    <scope>NUCLEOTIDE SEQUENCE [LARGE SCALE GENOMIC DNA]</scope>
    <source>
        <strain evidence="1 2">CLIB 1767</strain>
    </source>
</reference>
<dbReference type="Proteomes" id="UP000644660">
    <property type="component" value="Unassembled WGS sequence"/>
</dbReference>
<accession>A0A8H2VI21</accession>
<organism evidence="1 2">
    <name type="scientific">Maudiozyma barnettii</name>
    <dbReference type="NCBI Taxonomy" id="61262"/>
    <lineage>
        <taxon>Eukaryota</taxon>
        <taxon>Fungi</taxon>
        <taxon>Dikarya</taxon>
        <taxon>Ascomycota</taxon>
        <taxon>Saccharomycotina</taxon>
        <taxon>Saccharomycetes</taxon>
        <taxon>Saccharomycetales</taxon>
        <taxon>Saccharomycetaceae</taxon>
        <taxon>Maudiozyma</taxon>
    </lineage>
</organism>
<dbReference type="PANTHER" id="PTHR12126:SF16">
    <property type="entry name" value="MIOREX COMPLEX COMPONENT 2"/>
    <property type="match status" value="1"/>
</dbReference>
<dbReference type="OrthoDB" id="276721at2759"/>
<evidence type="ECO:0000313" key="1">
    <source>
        <dbReference type="EMBL" id="CAB4255852.1"/>
    </source>
</evidence>
<dbReference type="EMBL" id="CAEFZW010000007">
    <property type="protein sequence ID" value="CAB4255852.1"/>
    <property type="molecule type" value="Genomic_DNA"/>
</dbReference>
<dbReference type="Gene3D" id="3.40.50.720">
    <property type="entry name" value="NAD(P)-binding Rossmann-like Domain"/>
    <property type="match status" value="1"/>
</dbReference>